<dbReference type="SUPFAM" id="SSF90112">
    <property type="entry name" value="Neurotransmitter-gated ion-channel transmembrane pore"/>
    <property type="match status" value="1"/>
</dbReference>
<dbReference type="KEGG" id="crg:105336743"/>
<reference evidence="8" key="1">
    <citation type="journal article" date="2012" name="Nature">
        <title>The oyster genome reveals stress adaptation and complexity of shell formation.</title>
        <authorList>
            <person name="Zhang G."/>
            <person name="Fang X."/>
            <person name="Guo X."/>
            <person name="Li L."/>
            <person name="Luo R."/>
            <person name="Xu F."/>
            <person name="Yang P."/>
            <person name="Zhang L."/>
            <person name="Wang X."/>
            <person name="Qi H."/>
            <person name="Xiong Z."/>
            <person name="Que H."/>
            <person name="Xie Y."/>
            <person name="Holland P.W."/>
            <person name="Paps J."/>
            <person name="Zhu Y."/>
            <person name="Wu F."/>
            <person name="Chen Y."/>
            <person name="Wang J."/>
            <person name="Peng C."/>
            <person name="Meng J."/>
            <person name="Yang L."/>
            <person name="Liu J."/>
            <person name="Wen B."/>
            <person name="Zhang N."/>
            <person name="Huang Z."/>
            <person name="Zhu Q."/>
            <person name="Feng Y."/>
            <person name="Mount A."/>
            <person name="Hedgecock D."/>
            <person name="Xu Z."/>
            <person name="Liu Y."/>
            <person name="Domazet-Loso T."/>
            <person name="Du Y."/>
            <person name="Sun X."/>
            <person name="Zhang S."/>
            <person name="Liu B."/>
            <person name="Cheng P."/>
            <person name="Jiang X."/>
            <person name="Li J."/>
            <person name="Fan D."/>
            <person name="Wang W."/>
            <person name="Fu W."/>
            <person name="Wang T."/>
            <person name="Wang B."/>
            <person name="Zhang J."/>
            <person name="Peng Z."/>
            <person name="Li Y."/>
            <person name="Li N."/>
            <person name="Wang J."/>
            <person name="Chen M."/>
            <person name="He Y."/>
            <person name="Tan F."/>
            <person name="Song X."/>
            <person name="Zheng Q."/>
            <person name="Huang R."/>
            <person name="Yang H."/>
            <person name="Du X."/>
            <person name="Chen L."/>
            <person name="Yang M."/>
            <person name="Gaffney P.M."/>
            <person name="Wang S."/>
            <person name="Luo L."/>
            <person name="She Z."/>
            <person name="Ming Y."/>
            <person name="Huang W."/>
            <person name="Zhang S."/>
            <person name="Huang B."/>
            <person name="Zhang Y."/>
            <person name="Qu T."/>
            <person name="Ni P."/>
            <person name="Miao G."/>
            <person name="Wang J."/>
            <person name="Wang Q."/>
            <person name="Steinberg C.E."/>
            <person name="Wang H."/>
            <person name="Li N."/>
            <person name="Qian L."/>
            <person name="Zhang G."/>
            <person name="Li Y."/>
            <person name="Yang H."/>
            <person name="Liu X."/>
            <person name="Wang J."/>
            <person name="Yin Y."/>
            <person name="Wang J."/>
        </authorList>
    </citation>
    <scope>NUCLEOTIDE SEQUENCE [LARGE SCALE GENOMIC DNA]</scope>
    <source>
        <strain evidence="8">05x7-T-G4-1.051#20</strain>
    </source>
</reference>
<evidence type="ECO:0000259" key="7">
    <source>
        <dbReference type="Pfam" id="PF02932"/>
    </source>
</evidence>
<protein>
    <submittedName>
        <fullName evidence="8">Neuronal acetylcholine receptor subunit alpha-6</fullName>
    </submittedName>
</protein>
<accession>K1PH02</accession>
<feature type="signal peptide" evidence="5">
    <location>
        <begin position="1"/>
        <end position="19"/>
    </location>
</feature>
<dbReference type="Pfam" id="PF02932">
    <property type="entry name" value="Neur_chan_memb"/>
    <property type="match status" value="1"/>
</dbReference>
<feature type="transmembrane region" description="Helical" evidence="5">
    <location>
        <begin position="394"/>
        <end position="413"/>
    </location>
</feature>
<dbReference type="PANTHER" id="PTHR18945">
    <property type="entry name" value="NEUROTRANSMITTER GATED ION CHANNEL"/>
    <property type="match status" value="1"/>
</dbReference>
<dbReference type="OrthoDB" id="6058580at2759"/>
<evidence type="ECO:0000256" key="3">
    <source>
        <dbReference type="ARBA" id="ARBA00022989"/>
    </source>
</evidence>
<feature type="domain" description="Neurotransmitter-gated ion-channel transmembrane" evidence="7">
    <location>
        <begin position="234"/>
        <end position="315"/>
    </location>
</feature>
<keyword evidence="5" id="KW-0406">Ion transport</keyword>
<proteinExistence type="inferred from homology"/>
<keyword evidence="8" id="KW-0675">Receptor</keyword>
<dbReference type="InterPro" id="IPR006202">
    <property type="entry name" value="Neur_chan_lig-bd"/>
</dbReference>
<keyword evidence="3 5" id="KW-1133">Transmembrane helix</keyword>
<keyword evidence="4 5" id="KW-0472">Membrane</keyword>
<evidence type="ECO:0000259" key="6">
    <source>
        <dbReference type="Pfam" id="PF02931"/>
    </source>
</evidence>
<dbReference type="AlphaFoldDB" id="K1PH02"/>
<dbReference type="GO" id="GO:0005230">
    <property type="term" value="F:extracellular ligand-gated monoatomic ion channel activity"/>
    <property type="evidence" value="ECO:0007669"/>
    <property type="project" value="InterPro"/>
</dbReference>
<sequence length="415" mass="46485">MHKVDRLVWVPCLFVLVASYSVNDMTSLSTSLLTNYNRNLRPGTDQSQVTNINVNLFFVGLQEFSETTGLFAARLFFMIMWTDERLAWTPASHNGVSSMQFSQDSIWVPQLILTNPYSNSKDFGGDKLLLTVTPQGLVRWSTLEVMESTCMVDITKFPYDQQGCAMSFAFLGYSSQEVNFNANGCFLSMSSMVKNSLWEISDQADLSITIPSGRNILTARFSFSRKSDPYTINIIFPMVAIAFLHITVFFLPADSGERIGFSTTIILSITVYQTIVSDSLPNSTLPSLAFILYKLFADFLISIIVHTLVVVSLSFYLRDDGNPVPEFLARCARFPKCWRRNNKLQVQPAVDPINVIDKSNAKKDALVTDMTSTCNEEVTSEITWKDVGKAWDTIALVISVFAVLVSNSVYFVLVT</sequence>
<feature type="chain" id="PRO_5036530308" evidence="5">
    <location>
        <begin position="20"/>
        <end position="415"/>
    </location>
</feature>
<dbReference type="HOGENOM" id="CLU_018074_0_1_1"/>
<keyword evidence="5" id="KW-0813">Transport</keyword>
<dbReference type="InterPro" id="IPR036719">
    <property type="entry name" value="Neuro-gated_channel_TM_sf"/>
</dbReference>
<dbReference type="InterPro" id="IPR038050">
    <property type="entry name" value="Neuro_actylchol_rec"/>
</dbReference>
<dbReference type="InterPro" id="IPR018000">
    <property type="entry name" value="Neurotransmitter_ion_chnl_CS"/>
</dbReference>
<evidence type="ECO:0000256" key="1">
    <source>
        <dbReference type="ARBA" id="ARBA00004141"/>
    </source>
</evidence>
<keyword evidence="5" id="KW-0732">Signal</keyword>
<dbReference type="Pfam" id="PF02931">
    <property type="entry name" value="Neur_chan_LBD"/>
    <property type="match status" value="1"/>
</dbReference>
<dbReference type="InterPro" id="IPR036734">
    <property type="entry name" value="Neur_chan_lig-bd_sf"/>
</dbReference>
<name>K1PH02_MAGGI</name>
<feature type="transmembrane region" description="Helical" evidence="5">
    <location>
        <begin position="230"/>
        <end position="251"/>
    </location>
</feature>
<evidence type="ECO:0000256" key="2">
    <source>
        <dbReference type="ARBA" id="ARBA00022692"/>
    </source>
</evidence>
<feature type="domain" description="Neurotransmitter-gated ion-channel ligand-binding" evidence="6">
    <location>
        <begin position="27"/>
        <end position="225"/>
    </location>
</feature>
<evidence type="ECO:0000313" key="8">
    <source>
        <dbReference type="EMBL" id="EKC20868.1"/>
    </source>
</evidence>
<feature type="transmembrane region" description="Helical" evidence="5">
    <location>
        <begin position="295"/>
        <end position="317"/>
    </location>
</feature>
<gene>
    <name evidence="8" type="ORF">CGI_10005134</name>
</gene>
<dbReference type="GO" id="GO:0004888">
    <property type="term" value="F:transmembrane signaling receptor activity"/>
    <property type="evidence" value="ECO:0007669"/>
    <property type="project" value="InterPro"/>
</dbReference>
<dbReference type="CDD" id="cd18989">
    <property type="entry name" value="LGIC_ECD_cation"/>
    <property type="match status" value="1"/>
</dbReference>
<evidence type="ECO:0000256" key="4">
    <source>
        <dbReference type="ARBA" id="ARBA00023136"/>
    </source>
</evidence>
<comment type="similarity">
    <text evidence="5">Belongs to the ligand-gated ion channel (TC 1.A.9) family.</text>
</comment>
<dbReference type="PRINTS" id="PR00252">
    <property type="entry name" value="NRIONCHANNEL"/>
</dbReference>
<dbReference type="GO" id="GO:0016020">
    <property type="term" value="C:membrane"/>
    <property type="evidence" value="ECO:0007669"/>
    <property type="project" value="UniProtKB-SubCell"/>
</dbReference>
<dbReference type="InterPro" id="IPR006201">
    <property type="entry name" value="Neur_channel"/>
</dbReference>
<dbReference type="InParanoid" id="K1PH02"/>
<evidence type="ECO:0000256" key="5">
    <source>
        <dbReference type="RuleBase" id="RU000687"/>
    </source>
</evidence>
<dbReference type="EMBL" id="JH817193">
    <property type="protein sequence ID" value="EKC20868.1"/>
    <property type="molecule type" value="Genomic_DNA"/>
</dbReference>
<dbReference type="SUPFAM" id="SSF63712">
    <property type="entry name" value="Nicotinic receptor ligand binding domain-like"/>
    <property type="match status" value="1"/>
</dbReference>
<keyword evidence="5" id="KW-0407">Ion channel</keyword>
<comment type="subcellular location">
    <subcellularLocation>
        <location evidence="1">Membrane</location>
        <topology evidence="1">Multi-pass membrane protein</topology>
    </subcellularLocation>
</comment>
<organism evidence="8">
    <name type="scientific">Magallana gigas</name>
    <name type="common">Pacific oyster</name>
    <name type="synonym">Crassostrea gigas</name>
    <dbReference type="NCBI Taxonomy" id="29159"/>
    <lineage>
        <taxon>Eukaryota</taxon>
        <taxon>Metazoa</taxon>
        <taxon>Spiralia</taxon>
        <taxon>Lophotrochozoa</taxon>
        <taxon>Mollusca</taxon>
        <taxon>Bivalvia</taxon>
        <taxon>Autobranchia</taxon>
        <taxon>Pteriomorphia</taxon>
        <taxon>Ostreida</taxon>
        <taxon>Ostreoidea</taxon>
        <taxon>Ostreidae</taxon>
        <taxon>Magallana</taxon>
    </lineage>
</organism>
<dbReference type="InterPro" id="IPR006029">
    <property type="entry name" value="Neurotrans-gated_channel_TM"/>
</dbReference>
<dbReference type="FunFam" id="2.70.170.10:FF:000028">
    <property type="entry name" value="AcetylCholine Receptor"/>
    <property type="match status" value="1"/>
</dbReference>
<dbReference type="Gene3D" id="1.20.58.390">
    <property type="entry name" value="Neurotransmitter-gated ion-channel transmembrane domain"/>
    <property type="match status" value="1"/>
</dbReference>
<dbReference type="PROSITE" id="PS00236">
    <property type="entry name" value="NEUROTR_ION_CHANNEL"/>
    <property type="match status" value="1"/>
</dbReference>
<dbReference type="CDD" id="cd19051">
    <property type="entry name" value="LGIC_TM_cation"/>
    <property type="match status" value="1"/>
</dbReference>
<feature type="transmembrane region" description="Helical" evidence="5">
    <location>
        <begin position="258"/>
        <end position="275"/>
    </location>
</feature>
<dbReference type="Gene3D" id="2.70.170.10">
    <property type="entry name" value="Neurotransmitter-gated ion-channel ligand-binding domain"/>
    <property type="match status" value="1"/>
</dbReference>
<keyword evidence="2 5" id="KW-0812">Transmembrane</keyword>